<keyword evidence="3" id="KW-0804">Transcription</keyword>
<keyword evidence="6" id="KW-1185">Reference proteome</keyword>
<name>A0ABS2MWY4_9BACI</name>
<dbReference type="SMART" id="SM00345">
    <property type="entry name" value="HTH_GNTR"/>
    <property type="match status" value="1"/>
</dbReference>
<dbReference type="RefSeq" id="WP_239584182.1">
    <property type="nucleotide sequence ID" value="NZ_JAFBDR010000003.1"/>
</dbReference>
<organism evidence="5 6">
    <name type="scientific">Aquibacillus albus</name>
    <dbReference type="NCBI Taxonomy" id="1168171"/>
    <lineage>
        <taxon>Bacteria</taxon>
        <taxon>Bacillati</taxon>
        <taxon>Bacillota</taxon>
        <taxon>Bacilli</taxon>
        <taxon>Bacillales</taxon>
        <taxon>Bacillaceae</taxon>
        <taxon>Aquibacillus</taxon>
    </lineage>
</organism>
<evidence type="ECO:0000256" key="1">
    <source>
        <dbReference type="ARBA" id="ARBA00023015"/>
    </source>
</evidence>
<dbReference type="EMBL" id="JAFBDR010000003">
    <property type="protein sequence ID" value="MBM7570370.1"/>
    <property type="molecule type" value="Genomic_DNA"/>
</dbReference>
<dbReference type="SUPFAM" id="SSF48008">
    <property type="entry name" value="GntR ligand-binding domain-like"/>
    <property type="match status" value="1"/>
</dbReference>
<evidence type="ECO:0000259" key="4">
    <source>
        <dbReference type="PROSITE" id="PS50949"/>
    </source>
</evidence>
<dbReference type="PANTHER" id="PTHR43537">
    <property type="entry name" value="TRANSCRIPTIONAL REGULATOR, GNTR FAMILY"/>
    <property type="match status" value="1"/>
</dbReference>
<proteinExistence type="predicted"/>
<dbReference type="SMART" id="SM00895">
    <property type="entry name" value="FCD"/>
    <property type="match status" value="1"/>
</dbReference>
<dbReference type="PROSITE" id="PS50949">
    <property type="entry name" value="HTH_GNTR"/>
    <property type="match status" value="1"/>
</dbReference>
<keyword evidence="1" id="KW-0805">Transcription regulation</keyword>
<comment type="caution">
    <text evidence="5">The sequence shown here is derived from an EMBL/GenBank/DDBJ whole genome shotgun (WGS) entry which is preliminary data.</text>
</comment>
<dbReference type="InterPro" id="IPR008920">
    <property type="entry name" value="TF_FadR/GntR_C"/>
</dbReference>
<sequence>MAKKVSTIVTEYIVKEIKQGKYQLGDKLPSERELMEFLNVGRSSVREALSTLVDMDVLEKRMGIGVFVKKIELNHLVDSYVVSALLDTEVSRDLLEFRLLLEVEMAGRAATMAKDKDLEMMEEALTLHVDAIESNKPTLESDEKFHKSIALATGNSVLLKVYNFISDLINSFKQDLLKVESKHSSLHYHQRIYQAIRSGDEAIAREAMREHILDVTERFEKMNLFKQDTTNS</sequence>
<dbReference type="InterPro" id="IPR036388">
    <property type="entry name" value="WH-like_DNA-bd_sf"/>
</dbReference>
<feature type="domain" description="HTH gntR-type" evidence="4">
    <location>
        <begin position="3"/>
        <end position="71"/>
    </location>
</feature>
<keyword evidence="5" id="KW-0670">Pyruvate</keyword>
<dbReference type="CDD" id="cd07377">
    <property type="entry name" value="WHTH_GntR"/>
    <property type="match status" value="1"/>
</dbReference>
<evidence type="ECO:0000256" key="3">
    <source>
        <dbReference type="ARBA" id="ARBA00023163"/>
    </source>
</evidence>
<dbReference type="Pfam" id="PF00392">
    <property type="entry name" value="GntR"/>
    <property type="match status" value="1"/>
</dbReference>
<dbReference type="PANTHER" id="PTHR43537:SF5">
    <property type="entry name" value="UXU OPERON TRANSCRIPTIONAL REGULATOR"/>
    <property type="match status" value="1"/>
</dbReference>
<dbReference type="PRINTS" id="PR00035">
    <property type="entry name" value="HTHGNTR"/>
</dbReference>
<dbReference type="Gene3D" id="1.20.120.530">
    <property type="entry name" value="GntR ligand-binding domain-like"/>
    <property type="match status" value="1"/>
</dbReference>
<dbReference type="Pfam" id="PF07729">
    <property type="entry name" value="FCD"/>
    <property type="match status" value="1"/>
</dbReference>
<evidence type="ECO:0000313" key="6">
    <source>
        <dbReference type="Proteomes" id="UP001296943"/>
    </source>
</evidence>
<dbReference type="SUPFAM" id="SSF46785">
    <property type="entry name" value="Winged helix' DNA-binding domain"/>
    <property type="match status" value="1"/>
</dbReference>
<evidence type="ECO:0000256" key="2">
    <source>
        <dbReference type="ARBA" id="ARBA00023125"/>
    </source>
</evidence>
<accession>A0ABS2MWY4</accession>
<dbReference type="InterPro" id="IPR011711">
    <property type="entry name" value="GntR_C"/>
</dbReference>
<dbReference type="InterPro" id="IPR000524">
    <property type="entry name" value="Tscrpt_reg_HTH_GntR"/>
</dbReference>
<protein>
    <submittedName>
        <fullName evidence="5">GntR family transcriptional repressor for pyruvate dehydrogenase complex</fullName>
    </submittedName>
</protein>
<dbReference type="InterPro" id="IPR036390">
    <property type="entry name" value="WH_DNA-bd_sf"/>
</dbReference>
<gene>
    <name evidence="5" type="ORF">JOC48_000848</name>
</gene>
<keyword evidence="2" id="KW-0238">DNA-binding</keyword>
<evidence type="ECO:0000313" key="5">
    <source>
        <dbReference type="EMBL" id="MBM7570370.1"/>
    </source>
</evidence>
<dbReference type="Gene3D" id="1.10.10.10">
    <property type="entry name" value="Winged helix-like DNA-binding domain superfamily/Winged helix DNA-binding domain"/>
    <property type="match status" value="1"/>
</dbReference>
<dbReference type="Proteomes" id="UP001296943">
    <property type="component" value="Unassembled WGS sequence"/>
</dbReference>
<reference evidence="5 6" key="1">
    <citation type="submission" date="2021-01" db="EMBL/GenBank/DDBJ databases">
        <title>Genomic Encyclopedia of Type Strains, Phase IV (KMG-IV): sequencing the most valuable type-strain genomes for metagenomic binning, comparative biology and taxonomic classification.</title>
        <authorList>
            <person name="Goeker M."/>
        </authorList>
    </citation>
    <scope>NUCLEOTIDE SEQUENCE [LARGE SCALE GENOMIC DNA]</scope>
    <source>
        <strain evidence="5 6">DSM 23711</strain>
    </source>
</reference>